<keyword evidence="4" id="KW-1185">Reference proteome</keyword>
<gene>
    <name evidence="3" type="ORF">C7450_107308</name>
</gene>
<evidence type="ECO:0000256" key="1">
    <source>
        <dbReference type="ARBA" id="ARBA00022801"/>
    </source>
</evidence>
<dbReference type="InterPro" id="IPR036380">
    <property type="entry name" value="Isochorismatase-like_sf"/>
</dbReference>
<dbReference type="Gene3D" id="3.40.50.850">
    <property type="entry name" value="Isochorismatase-like"/>
    <property type="match status" value="1"/>
</dbReference>
<evidence type="ECO:0000313" key="3">
    <source>
        <dbReference type="EMBL" id="PXW57267.1"/>
    </source>
</evidence>
<reference evidence="3 4" key="1">
    <citation type="submission" date="2018-05" db="EMBL/GenBank/DDBJ databases">
        <title>Genomic Encyclopedia of Type Strains, Phase IV (KMG-IV): sequencing the most valuable type-strain genomes for metagenomic binning, comparative biology and taxonomic classification.</title>
        <authorList>
            <person name="Goeker M."/>
        </authorList>
    </citation>
    <scope>NUCLEOTIDE SEQUENCE [LARGE SCALE GENOMIC DNA]</scope>
    <source>
        <strain evidence="3 4">DSM 6462</strain>
    </source>
</reference>
<dbReference type="PANTHER" id="PTHR43540">
    <property type="entry name" value="PEROXYUREIDOACRYLATE/UREIDOACRYLATE AMIDOHYDROLASE-RELATED"/>
    <property type="match status" value="1"/>
</dbReference>
<dbReference type="InterPro" id="IPR050272">
    <property type="entry name" value="Isochorismatase-like_hydrls"/>
</dbReference>
<dbReference type="SUPFAM" id="SSF52499">
    <property type="entry name" value="Isochorismatase-like hydrolases"/>
    <property type="match status" value="1"/>
</dbReference>
<dbReference type="Pfam" id="PF00857">
    <property type="entry name" value="Isochorismatase"/>
    <property type="match status" value="1"/>
</dbReference>
<dbReference type="Proteomes" id="UP000248021">
    <property type="component" value="Unassembled WGS sequence"/>
</dbReference>
<comment type="caution">
    <text evidence="3">The sequence shown here is derived from an EMBL/GenBank/DDBJ whole genome shotgun (WGS) entry which is preliminary data.</text>
</comment>
<dbReference type="InterPro" id="IPR000868">
    <property type="entry name" value="Isochorismatase-like_dom"/>
</dbReference>
<dbReference type="EMBL" id="QJJK01000007">
    <property type="protein sequence ID" value="PXW57267.1"/>
    <property type="molecule type" value="Genomic_DNA"/>
</dbReference>
<evidence type="ECO:0000259" key="2">
    <source>
        <dbReference type="Pfam" id="PF00857"/>
    </source>
</evidence>
<dbReference type="CDD" id="cd01014">
    <property type="entry name" value="nicotinamidase_related"/>
    <property type="match status" value="1"/>
</dbReference>
<keyword evidence="1" id="KW-0378">Hydrolase</keyword>
<sequence length="486" mass="53423">MGFIKRGENPVEGLRKAICIPCPGDGMFDKLRLTALPVWRKHKPPRQAKCALGTKARAHNMEAAIKARRHARRGDDIAIIHIEHLRLDDYVRVEGTQLIDIGPVRGCPASRQQPGCRYGEGPEAEPDQQRAAPMCLAQRLYQLSWNGLIKSRPTGDDDHIRLFKAAESMRRAERQAGFGSDEPFVNGADPEIETRQAKMSLILAEHQAGHGKVKGTDAVEGDGGDDRIGHGNSKGNFVNVPILSNNVNWANFDLPCPDYAVRHQHHIREAWIMTQSTPNTPLRALIVVDAQNDYDGGNLAIQHPPFPDGIENITRAIDEAHAAGIKIVIVKQLSPEDSPVFAKGSHGGALHPKIADRPRDHLIEKSLPSAFTGTDLETWLRANAIDTVTVVGFMTHNCVLSTIVHALHMGFSVEFLSDAAGSIPYANSAGYASAEEIHRVVRIVLQSRFAAVLHTADWIERLKAGVLPERDTIYASYQRALARPDV</sequence>
<name>A0A2V3U3Y9_9HYPH</name>
<proteinExistence type="predicted"/>
<feature type="domain" description="Isochorismatase-like" evidence="2">
    <location>
        <begin position="284"/>
        <end position="424"/>
    </location>
</feature>
<organism evidence="3 4">
    <name type="scientific">Chelatococcus asaccharovorans</name>
    <dbReference type="NCBI Taxonomy" id="28210"/>
    <lineage>
        <taxon>Bacteria</taxon>
        <taxon>Pseudomonadati</taxon>
        <taxon>Pseudomonadota</taxon>
        <taxon>Alphaproteobacteria</taxon>
        <taxon>Hyphomicrobiales</taxon>
        <taxon>Chelatococcaceae</taxon>
        <taxon>Chelatococcus</taxon>
    </lineage>
</organism>
<dbReference type="AlphaFoldDB" id="A0A2V3U3Y9"/>
<accession>A0A2V3U3Y9</accession>
<dbReference type="PANTHER" id="PTHR43540:SF6">
    <property type="entry name" value="ISOCHORISMATASE-LIKE DOMAIN-CONTAINING PROTEIN"/>
    <property type="match status" value="1"/>
</dbReference>
<dbReference type="GO" id="GO:0016787">
    <property type="term" value="F:hydrolase activity"/>
    <property type="evidence" value="ECO:0007669"/>
    <property type="project" value="UniProtKB-KW"/>
</dbReference>
<protein>
    <submittedName>
        <fullName evidence="3">Nicotinamidase-related amidase</fullName>
    </submittedName>
</protein>
<evidence type="ECO:0000313" key="4">
    <source>
        <dbReference type="Proteomes" id="UP000248021"/>
    </source>
</evidence>